<dbReference type="RefSeq" id="WP_168774268.1">
    <property type="nucleotide sequence ID" value="NZ_JAABNR010000006.1"/>
</dbReference>
<protein>
    <submittedName>
        <fullName evidence="3">DUF1127 domain-containing protein</fullName>
    </submittedName>
</protein>
<dbReference type="Pfam" id="PF06568">
    <property type="entry name" value="YjiS-like"/>
    <property type="match status" value="1"/>
</dbReference>
<accession>A0AAE4Y991</accession>
<evidence type="ECO:0000256" key="1">
    <source>
        <dbReference type="SAM" id="Phobius"/>
    </source>
</evidence>
<dbReference type="InterPro" id="IPR009506">
    <property type="entry name" value="YjiS-like"/>
</dbReference>
<keyword evidence="1" id="KW-1133">Transmembrane helix</keyword>
<proteinExistence type="predicted"/>
<name>A0AAE4Y991_9RHOB</name>
<evidence type="ECO:0000313" key="3">
    <source>
        <dbReference type="EMBL" id="NBZ87452.1"/>
    </source>
</evidence>
<comment type="caution">
    <text evidence="3">The sequence shown here is derived from an EMBL/GenBank/DDBJ whole genome shotgun (WGS) entry which is preliminary data.</text>
</comment>
<gene>
    <name evidence="3" type="ORF">GV832_07660</name>
</gene>
<keyword evidence="4" id="KW-1185">Reference proteome</keyword>
<organism evidence="3 4">
    <name type="scientific">Stagnihabitans tardus</name>
    <dbReference type="NCBI Taxonomy" id="2699202"/>
    <lineage>
        <taxon>Bacteria</taxon>
        <taxon>Pseudomonadati</taxon>
        <taxon>Pseudomonadota</taxon>
        <taxon>Alphaproteobacteria</taxon>
        <taxon>Rhodobacterales</taxon>
        <taxon>Paracoccaceae</taxon>
        <taxon>Stagnihabitans</taxon>
    </lineage>
</organism>
<dbReference type="EMBL" id="JAABNR010000006">
    <property type="protein sequence ID" value="NBZ87452.1"/>
    <property type="molecule type" value="Genomic_DNA"/>
</dbReference>
<keyword evidence="1" id="KW-0812">Transmembrane</keyword>
<sequence>MSTAEITFLSRHPLPAFSRVLVALTVTLVTWQLRRRTRADLRNLPDHMLRDIGMKPMEAEAEAQKPFWRP</sequence>
<evidence type="ECO:0000313" key="4">
    <source>
        <dbReference type="Proteomes" id="UP001193501"/>
    </source>
</evidence>
<feature type="transmembrane region" description="Helical" evidence="1">
    <location>
        <begin position="16"/>
        <end position="33"/>
    </location>
</feature>
<keyword evidence="1" id="KW-0472">Membrane</keyword>
<evidence type="ECO:0000259" key="2">
    <source>
        <dbReference type="Pfam" id="PF06568"/>
    </source>
</evidence>
<dbReference type="Proteomes" id="UP001193501">
    <property type="component" value="Unassembled WGS sequence"/>
</dbReference>
<feature type="domain" description="YjiS-like" evidence="2">
    <location>
        <begin position="31"/>
        <end position="59"/>
    </location>
</feature>
<dbReference type="AlphaFoldDB" id="A0AAE4Y991"/>
<reference evidence="3" key="1">
    <citation type="submission" date="2020-01" db="EMBL/GenBank/DDBJ databases">
        <authorList>
            <person name="Chen W.-M."/>
        </authorList>
    </citation>
    <scope>NUCLEOTIDE SEQUENCE</scope>
    <source>
        <strain evidence="3">CYK-10</strain>
    </source>
</reference>